<evidence type="ECO:0000256" key="1">
    <source>
        <dbReference type="ARBA" id="ARBA00012417"/>
    </source>
</evidence>
<evidence type="ECO:0000259" key="9">
    <source>
        <dbReference type="Pfam" id="PF06144"/>
    </source>
</evidence>
<comment type="catalytic activity">
    <reaction evidence="8">
        <text>DNA(n) + a 2'-deoxyribonucleoside 5'-triphosphate = DNA(n+1) + diphosphate</text>
        <dbReference type="Rhea" id="RHEA:22508"/>
        <dbReference type="Rhea" id="RHEA-COMP:17339"/>
        <dbReference type="Rhea" id="RHEA-COMP:17340"/>
        <dbReference type="ChEBI" id="CHEBI:33019"/>
        <dbReference type="ChEBI" id="CHEBI:61560"/>
        <dbReference type="ChEBI" id="CHEBI:173112"/>
        <dbReference type="EC" id="2.7.7.7"/>
    </reaction>
</comment>
<gene>
    <name evidence="11" type="ORF">A5886_001698</name>
</gene>
<dbReference type="AlphaFoldDB" id="A0A242A6V5"/>
<dbReference type="STRING" id="1834191.A5886_001698"/>
<dbReference type="Pfam" id="PF06144">
    <property type="entry name" value="DNA_pol3_delta"/>
    <property type="match status" value="1"/>
</dbReference>
<dbReference type="Gene3D" id="1.20.272.10">
    <property type="match status" value="1"/>
</dbReference>
<dbReference type="SUPFAM" id="SSF52540">
    <property type="entry name" value="P-loop containing nucleoside triphosphate hydrolases"/>
    <property type="match status" value="1"/>
</dbReference>
<comment type="similarity">
    <text evidence="7">Belongs to the DNA polymerase HolA subunit family.</text>
</comment>
<dbReference type="Gene3D" id="3.40.50.300">
    <property type="entry name" value="P-loop containing nucleotide triphosphate hydrolases"/>
    <property type="match status" value="1"/>
</dbReference>
<accession>A0A242A6V5</accession>
<dbReference type="GO" id="GO:0003677">
    <property type="term" value="F:DNA binding"/>
    <property type="evidence" value="ECO:0007669"/>
    <property type="project" value="InterPro"/>
</dbReference>
<dbReference type="Pfam" id="PF21694">
    <property type="entry name" value="DNA_pol3_delta_C"/>
    <property type="match status" value="1"/>
</dbReference>
<keyword evidence="12" id="KW-1185">Reference proteome</keyword>
<dbReference type="EC" id="2.7.7.7" evidence="1"/>
<evidence type="ECO:0000256" key="5">
    <source>
        <dbReference type="ARBA" id="ARBA00022705"/>
    </source>
</evidence>
<organism evidence="11 12">
    <name type="scientific">Candidatus Enterococcus testudinis</name>
    <dbReference type="NCBI Taxonomy" id="1834191"/>
    <lineage>
        <taxon>Bacteria</taxon>
        <taxon>Bacillati</taxon>
        <taxon>Bacillota</taxon>
        <taxon>Bacilli</taxon>
        <taxon>Lactobacillales</taxon>
        <taxon>Enterococcaceae</taxon>
        <taxon>Enterococcus</taxon>
    </lineage>
</organism>
<proteinExistence type="inferred from homology"/>
<dbReference type="Proteomes" id="UP000195043">
    <property type="component" value="Unassembled WGS sequence"/>
</dbReference>
<dbReference type="EMBL" id="NGKU01000001">
    <property type="protein sequence ID" value="OTN76620.1"/>
    <property type="molecule type" value="Genomic_DNA"/>
</dbReference>
<dbReference type="InterPro" id="IPR010372">
    <property type="entry name" value="DNA_pol3_delta_N"/>
</dbReference>
<dbReference type="GO" id="GO:0009360">
    <property type="term" value="C:DNA polymerase III complex"/>
    <property type="evidence" value="ECO:0007669"/>
    <property type="project" value="InterPro"/>
</dbReference>
<reference evidence="11 12" key="1">
    <citation type="submission" date="2017-05" db="EMBL/GenBank/DDBJ databases">
        <title>The Genome Sequence of Enterococcus sp. 8G7_MSG3316.</title>
        <authorList>
            <consortium name="The Broad Institute Genomics Platform"/>
            <consortium name="The Broad Institute Genomic Center for Infectious Diseases"/>
            <person name="Earl A."/>
            <person name="Manson A."/>
            <person name="Schwartman J."/>
            <person name="Gilmore M."/>
            <person name="Abouelleil A."/>
            <person name="Cao P."/>
            <person name="Chapman S."/>
            <person name="Cusick C."/>
            <person name="Shea T."/>
            <person name="Young S."/>
            <person name="Neafsey D."/>
            <person name="Nusbaum C."/>
            <person name="Birren B."/>
        </authorList>
    </citation>
    <scope>NUCLEOTIDE SEQUENCE [LARGE SCALE GENOMIC DNA]</scope>
    <source>
        <strain evidence="11 12">8G7_MSG3316</strain>
    </source>
</reference>
<name>A0A242A6V5_9ENTE</name>
<evidence type="ECO:0000259" key="10">
    <source>
        <dbReference type="Pfam" id="PF21694"/>
    </source>
</evidence>
<dbReference type="PANTHER" id="PTHR34388">
    <property type="entry name" value="DNA POLYMERASE III SUBUNIT DELTA"/>
    <property type="match status" value="1"/>
</dbReference>
<evidence type="ECO:0000256" key="3">
    <source>
        <dbReference type="ARBA" id="ARBA00022679"/>
    </source>
</evidence>
<dbReference type="InterPro" id="IPR027417">
    <property type="entry name" value="P-loop_NTPase"/>
</dbReference>
<sequence>MKVGETMDLQNALKAIRTDTLKPIYLVVGSETFLQDQVREAFLTRFSVSKDDLNFAAFDLEKDSIDLVIQEAQSLPFFGDQRLIFVDRPFFLTAEKKNNVPEHDLEDFIRYIQSPEPTAVMVLFVLADKMDERKKITKQLKKAAVSIDASPMKENDVRQYLQHTLTNDGIEMTREAFDLFLRLTDLQLSKAMQEIQKLRLYAGNGNKITKEIVQELIPKTLEHNVFELTSDVLQGNVSEALRLYDDLLLQGEETIKINAILISQVRLLLQTSILMKVGYQQANIAQTIGIHPYRVKLAMQQARGLATEALAALYDELIENDYKVKSGQMDKEFLFQLFVLRHGKRKR</sequence>
<feature type="domain" description="DNA polymerase III delta subunit-like C-terminal" evidence="10">
    <location>
        <begin position="222"/>
        <end position="341"/>
    </location>
</feature>
<comment type="caution">
    <text evidence="11">The sequence shown here is derived from an EMBL/GenBank/DDBJ whole genome shotgun (WGS) entry which is preliminary data.</text>
</comment>
<feature type="domain" description="DNA polymerase III delta N-terminal" evidence="9">
    <location>
        <begin position="25"/>
        <end position="149"/>
    </location>
</feature>
<dbReference type="GO" id="GO:0006261">
    <property type="term" value="P:DNA-templated DNA replication"/>
    <property type="evidence" value="ECO:0007669"/>
    <property type="project" value="TreeGrafter"/>
</dbReference>
<dbReference type="InterPro" id="IPR008921">
    <property type="entry name" value="DNA_pol3_clamp-load_cplx_C"/>
</dbReference>
<dbReference type="Gene3D" id="1.10.8.60">
    <property type="match status" value="1"/>
</dbReference>
<protein>
    <recommendedName>
        <fullName evidence="2">DNA polymerase III subunit delta</fullName>
        <ecNumber evidence="1">2.7.7.7</ecNumber>
    </recommendedName>
</protein>
<dbReference type="OrthoDB" id="9775929at2"/>
<dbReference type="InterPro" id="IPR005790">
    <property type="entry name" value="DNA_polIII_delta"/>
</dbReference>
<dbReference type="InterPro" id="IPR048466">
    <property type="entry name" value="DNA_pol3_delta-like_C"/>
</dbReference>
<dbReference type="GO" id="GO:0003887">
    <property type="term" value="F:DNA-directed DNA polymerase activity"/>
    <property type="evidence" value="ECO:0007669"/>
    <property type="project" value="UniProtKB-KW"/>
</dbReference>
<keyword evidence="4" id="KW-0548">Nucleotidyltransferase</keyword>
<keyword evidence="6" id="KW-0239">DNA-directed DNA polymerase</keyword>
<dbReference type="NCBIfam" id="TIGR01128">
    <property type="entry name" value="holA"/>
    <property type="match status" value="1"/>
</dbReference>
<evidence type="ECO:0000256" key="6">
    <source>
        <dbReference type="ARBA" id="ARBA00022932"/>
    </source>
</evidence>
<evidence type="ECO:0000256" key="7">
    <source>
        <dbReference type="ARBA" id="ARBA00034754"/>
    </source>
</evidence>
<dbReference type="SUPFAM" id="SSF48019">
    <property type="entry name" value="post-AAA+ oligomerization domain-like"/>
    <property type="match status" value="1"/>
</dbReference>
<evidence type="ECO:0000256" key="4">
    <source>
        <dbReference type="ARBA" id="ARBA00022695"/>
    </source>
</evidence>
<evidence type="ECO:0000256" key="8">
    <source>
        <dbReference type="ARBA" id="ARBA00049244"/>
    </source>
</evidence>
<evidence type="ECO:0000313" key="12">
    <source>
        <dbReference type="Proteomes" id="UP000195043"/>
    </source>
</evidence>
<evidence type="ECO:0000256" key="2">
    <source>
        <dbReference type="ARBA" id="ARBA00017703"/>
    </source>
</evidence>
<keyword evidence="3" id="KW-0808">Transferase</keyword>
<keyword evidence="5" id="KW-0235">DNA replication</keyword>
<evidence type="ECO:0000313" key="11">
    <source>
        <dbReference type="EMBL" id="OTN76620.1"/>
    </source>
</evidence>
<dbReference type="PANTHER" id="PTHR34388:SF1">
    <property type="entry name" value="DNA POLYMERASE III SUBUNIT DELTA"/>
    <property type="match status" value="1"/>
</dbReference>